<organism evidence="1 2">
    <name type="scientific">Colletotrichum truncatum</name>
    <name type="common">Anthracnose fungus</name>
    <name type="synonym">Colletotrichum capsici</name>
    <dbReference type="NCBI Taxonomy" id="5467"/>
    <lineage>
        <taxon>Eukaryota</taxon>
        <taxon>Fungi</taxon>
        <taxon>Dikarya</taxon>
        <taxon>Ascomycota</taxon>
        <taxon>Pezizomycotina</taxon>
        <taxon>Sordariomycetes</taxon>
        <taxon>Hypocreomycetidae</taxon>
        <taxon>Glomerellales</taxon>
        <taxon>Glomerellaceae</taxon>
        <taxon>Colletotrichum</taxon>
        <taxon>Colletotrichum truncatum species complex</taxon>
    </lineage>
</organism>
<sequence length="602" mass="66722">MDSETTSSPGSANGSTDTQQRAGATKSKATIRASLACVPCRSKHVKCDSALPSCLRCRLEEKTCYYAKSRRGIRDPKKRSLINDPIAPPSTSTEAASSFPSPELASFEIPINVVDRLPGGWSLSKNLQVPDPRTASPTSFLFDLYFTNFHDTHPWLLPKLQLLNRIRADPQPFHFLASCITYVGSLFSKAISSEELREKAYSLASGVLPMTPWTIQGLLVLSVAAFGENRMDLSSGWMDTATQMALDLGMHERMFADAEPDPFLAESFRRTYWALYFHGNMRATREDSPSFALFRVAATTELPCEEWEYQSGEIPQPISLAQYDARDPMGDRSYSSWTYLIDLCRLSGELILPMSTFPPQLLANTIDRADSRIVSWLISLPKWKQQLVDAGGAVDMILFHAMAYAHVLRIRMQLPVETLGLGIRDLLTLGPVFKTRETSSSQTRQSFAAPNQWLECSTALQAGLSTIGLFNFSLPPARYSPACIIGLQRAALPLLDAKMYGAVESPALREKLDLLLGVLKVAGEMWPVAKNIGNEVSDVLRDVDVAHNRNMMSHFDPALDVFINDMASSGNVENPDMFAFPEMRTVDDILHWPTGMAGTFQV</sequence>
<comment type="caution">
    <text evidence="1">The sequence shown here is derived from an EMBL/GenBank/DDBJ whole genome shotgun (WGS) entry which is preliminary data.</text>
</comment>
<proteinExistence type="predicted"/>
<name>A0ACC3YTM6_COLTU</name>
<evidence type="ECO:0000313" key="1">
    <source>
        <dbReference type="EMBL" id="KAL0935273.1"/>
    </source>
</evidence>
<dbReference type="Proteomes" id="UP000805649">
    <property type="component" value="Unassembled WGS sequence"/>
</dbReference>
<accession>A0ACC3YTM6</accession>
<reference evidence="1 2" key="1">
    <citation type="journal article" date="2020" name="Phytopathology">
        <title>Genome Sequence Resources of Colletotrichum truncatum, C. plurivorum, C. musicola, and C. sojae: Four Species Pathogenic to Soybean (Glycine max).</title>
        <authorList>
            <person name="Rogerio F."/>
            <person name="Boufleur T.R."/>
            <person name="Ciampi-Guillardi M."/>
            <person name="Sukno S.A."/>
            <person name="Thon M.R."/>
            <person name="Massola Junior N.S."/>
            <person name="Baroncelli R."/>
        </authorList>
    </citation>
    <scope>NUCLEOTIDE SEQUENCE [LARGE SCALE GENOMIC DNA]</scope>
    <source>
        <strain evidence="1 2">CMES1059</strain>
    </source>
</reference>
<gene>
    <name evidence="1" type="ORF">CTRU02_209864</name>
</gene>
<protein>
    <submittedName>
        <fullName evidence="1">C6 transcription factor</fullName>
    </submittedName>
</protein>
<dbReference type="EMBL" id="VUJX02000006">
    <property type="protein sequence ID" value="KAL0935273.1"/>
    <property type="molecule type" value="Genomic_DNA"/>
</dbReference>
<keyword evidence="2" id="KW-1185">Reference proteome</keyword>
<evidence type="ECO:0000313" key="2">
    <source>
        <dbReference type="Proteomes" id="UP000805649"/>
    </source>
</evidence>